<proteinExistence type="predicted"/>
<sequence length="419" mass="47593">MSAVVNQDLELEQMDVKTAFLHGDLDQELYMEQPEGFEVDKDKDQVCLLKKSLYGLKQSPRLWNKKFNQFIIGEKFVRSHQDSCVYVKKVESGYMYLLLYVDDILMAAKDIAEIVKLKSALSSEFEMKDMGPASRILGIDIRRDREAGVLYLSQASYLEKVVQKFKMKEAKSVNTPMGGHFKLSAVTEDSECIDTEKYPYSSVVGSIMYAMIGTRPDIAYAIGLVSMFMSKPGMMHWEAVKWLLRYIKGSSDLEVVFTKNKNFNIQGYCDSDFAGDRDKRKSTSGYVFTVGGNTISWRSNLQPVVTLSTIEAEYIALTEAVKEAIWIKGLLKNMGFGEERAMVWCDSQSAICLSKNNVFHERTKHISYKYHFIREVIEEGEVEVSKVHTSVNPADILTKSVRVSTFESALDALRLIQRG</sequence>
<dbReference type="Proteomes" id="UP000467841">
    <property type="component" value="Unassembled WGS sequence"/>
</dbReference>
<dbReference type="InterPro" id="IPR013103">
    <property type="entry name" value="RVT_2"/>
</dbReference>
<dbReference type="PANTHER" id="PTHR11439">
    <property type="entry name" value="GAG-POL-RELATED RETROTRANSPOSON"/>
    <property type="match status" value="1"/>
</dbReference>
<evidence type="ECO:0000313" key="2">
    <source>
        <dbReference type="EMBL" id="CAA7054426.1"/>
    </source>
</evidence>
<keyword evidence="3" id="KW-1185">Reference proteome</keyword>
<evidence type="ECO:0000259" key="1">
    <source>
        <dbReference type="Pfam" id="PF07727"/>
    </source>
</evidence>
<evidence type="ECO:0000313" key="3">
    <source>
        <dbReference type="Proteomes" id="UP000467841"/>
    </source>
</evidence>
<comment type="caution">
    <text evidence="2">The sequence shown here is derived from an EMBL/GenBank/DDBJ whole genome shotgun (WGS) entry which is preliminary data.</text>
</comment>
<accession>A0A6D2KZJ0</accession>
<reference evidence="2" key="1">
    <citation type="submission" date="2020-01" db="EMBL/GenBank/DDBJ databases">
        <authorList>
            <person name="Mishra B."/>
        </authorList>
    </citation>
    <scope>NUCLEOTIDE SEQUENCE [LARGE SCALE GENOMIC DNA]</scope>
</reference>
<gene>
    <name evidence="2" type="ORF">MERR_LOCUS41662</name>
</gene>
<dbReference type="EMBL" id="CACVBM020001573">
    <property type="protein sequence ID" value="CAA7054426.1"/>
    <property type="molecule type" value="Genomic_DNA"/>
</dbReference>
<organism evidence="2 3">
    <name type="scientific">Microthlaspi erraticum</name>
    <dbReference type="NCBI Taxonomy" id="1685480"/>
    <lineage>
        <taxon>Eukaryota</taxon>
        <taxon>Viridiplantae</taxon>
        <taxon>Streptophyta</taxon>
        <taxon>Embryophyta</taxon>
        <taxon>Tracheophyta</taxon>
        <taxon>Spermatophyta</taxon>
        <taxon>Magnoliopsida</taxon>
        <taxon>eudicotyledons</taxon>
        <taxon>Gunneridae</taxon>
        <taxon>Pentapetalae</taxon>
        <taxon>rosids</taxon>
        <taxon>malvids</taxon>
        <taxon>Brassicales</taxon>
        <taxon>Brassicaceae</taxon>
        <taxon>Coluteocarpeae</taxon>
        <taxon>Microthlaspi</taxon>
    </lineage>
</organism>
<protein>
    <recommendedName>
        <fullName evidence="1">Reverse transcriptase Ty1/copia-type domain-containing protein</fullName>
    </recommendedName>
</protein>
<dbReference type="OrthoDB" id="418757at2759"/>
<name>A0A6D2KZJ0_9BRAS</name>
<dbReference type="CDD" id="cd09272">
    <property type="entry name" value="RNase_HI_RT_Ty1"/>
    <property type="match status" value="1"/>
</dbReference>
<dbReference type="InterPro" id="IPR043502">
    <property type="entry name" value="DNA/RNA_pol_sf"/>
</dbReference>
<dbReference type="PANTHER" id="PTHR11439:SF491">
    <property type="entry name" value="INTEGRASE CATALYTIC DOMAIN-CONTAINING PROTEIN"/>
    <property type="match status" value="1"/>
</dbReference>
<feature type="domain" description="Reverse transcriptase Ty1/copia-type" evidence="1">
    <location>
        <begin position="5"/>
        <end position="177"/>
    </location>
</feature>
<dbReference type="AlphaFoldDB" id="A0A6D2KZJ0"/>
<dbReference type="SUPFAM" id="SSF56672">
    <property type="entry name" value="DNA/RNA polymerases"/>
    <property type="match status" value="1"/>
</dbReference>
<dbReference type="Pfam" id="PF07727">
    <property type="entry name" value="RVT_2"/>
    <property type="match status" value="1"/>
</dbReference>